<dbReference type="AlphaFoldDB" id="A0A5C3LF13"/>
<dbReference type="EMBL" id="ML213749">
    <property type="protein sequence ID" value="TFK31457.1"/>
    <property type="molecule type" value="Genomic_DNA"/>
</dbReference>
<gene>
    <name evidence="2" type="ORF">BDQ12DRAFT_729544</name>
</gene>
<name>A0A5C3LF13_9AGAR</name>
<keyword evidence="3" id="KW-1185">Reference proteome</keyword>
<accession>A0A5C3LF13</accession>
<reference evidence="2 3" key="1">
    <citation type="journal article" date="2019" name="Nat. Ecol. Evol.">
        <title>Megaphylogeny resolves global patterns of mushroom evolution.</title>
        <authorList>
            <person name="Varga T."/>
            <person name="Krizsan K."/>
            <person name="Foldi C."/>
            <person name="Dima B."/>
            <person name="Sanchez-Garcia M."/>
            <person name="Sanchez-Ramirez S."/>
            <person name="Szollosi G.J."/>
            <person name="Szarkandi J.G."/>
            <person name="Papp V."/>
            <person name="Albert L."/>
            <person name="Andreopoulos W."/>
            <person name="Angelini C."/>
            <person name="Antonin V."/>
            <person name="Barry K.W."/>
            <person name="Bougher N.L."/>
            <person name="Buchanan P."/>
            <person name="Buyck B."/>
            <person name="Bense V."/>
            <person name="Catcheside P."/>
            <person name="Chovatia M."/>
            <person name="Cooper J."/>
            <person name="Damon W."/>
            <person name="Desjardin D."/>
            <person name="Finy P."/>
            <person name="Geml J."/>
            <person name="Haridas S."/>
            <person name="Hughes K."/>
            <person name="Justo A."/>
            <person name="Karasinski D."/>
            <person name="Kautmanova I."/>
            <person name="Kiss B."/>
            <person name="Kocsube S."/>
            <person name="Kotiranta H."/>
            <person name="LaButti K.M."/>
            <person name="Lechner B.E."/>
            <person name="Liimatainen K."/>
            <person name="Lipzen A."/>
            <person name="Lukacs Z."/>
            <person name="Mihaltcheva S."/>
            <person name="Morgado L.N."/>
            <person name="Niskanen T."/>
            <person name="Noordeloos M.E."/>
            <person name="Ohm R.A."/>
            <person name="Ortiz-Santana B."/>
            <person name="Ovrebo C."/>
            <person name="Racz N."/>
            <person name="Riley R."/>
            <person name="Savchenko A."/>
            <person name="Shiryaev A."/>
            <person name="Soop K."/>
            <person name="Spirin V."/>
            <person name="Szebenyi C."/>
            <person name="Tomsovsky M."/>
            <person name="Tulloss R.E."/>
            <person name="Uehling J."/>
            <person name="Grigoriev I.V."/>
            <person name="Vagvolgyi C."/>
            <person name="Papp T."/>
            <person name="Martin F.M."/>
            <person name="Miettinen O."/>
            <person name="Hibbett D.S."/>
            <person name="Nagy L.G."/>
        </authorList>
    </citation>
    <scope>NUCLEOTIDE SEQUENCE [LARGE SCALE GENOMIC DNA]</scope>
    <source>
        <strain evidence="2 3">CBS 166.37</strain>
    </source>
</reference>
<proteinExistence type="predicted"/>
<dbReference type="Proteomes" id="UP000308652">
    <property type="component" value="Unassembled WGS sequence"/>
</dbReference>
<dbReference type="OrthoDB" id="3015499at2759"/>
<evidence type="ECO:0000313" key="3">
    <source>
        <dbReference type="Proteomes" id="UP000308652"/>
    </source>
</evidence>
<sequence>MAALPLTLEQLRDLPCSSPPRSPVTQTPQRSPASAAAAQAAEGRYDYTPAASDASSHVSTNFRQLFPNSDDFSSSIDSPFRNPRKRAGAVDISQYVDAIAREKKLKVADHASLTKFSKRSDDEKNILIYASVLEIQQQLSALTPPDVIYTLPKALEHYIGGAVFNALMNPTIVSYVGNTAVNAVIEYLEANPNSGFTPEIKNNKKSYDTVLKRVRDKLSDRRYDIKRTLEKSLYEPRTPKQRGNDDQSLIQRLKVLNIIELGESLLRIEKRCSEVRLNVQLLARVAFLRQVFIETGPNNPNYWEIVDSQLEETRSSYADDPKAAKKISKFFVWVLQADQAAYGNVDLPAEP</sequence>
<feature type="compositionally biased region" description="Low complexity" evidence="1">
    <location>
        <begin position="28"/>
        <end position="41"/>
    </location>
</feature>
<evidence type="ECO:0000313" key="2">
    <source>
        <dbReference type="EMBL" id="TFK31457.1"/>
    </source>
</evidence>
<protein>
    <submittedName>
        <fullName evidence="2">Uncharacterized protein</fullName>
    </submittedName>
</protein>
<organism evidence="2 3">
    <name type="scientific">Crucibulum laeve</name>
    <dbReference type="NCBI Taxonomy" id="68775"/>
    <lineage>
        <taxon>Eukaryota</taxon>
        <taxon>Fungi</taxon>
        <taxon>Dikarya</taxon>
        <taxon>Basidiomycota</taxon>
        <taxon>Agaricomycotina</taxon>
        <taxon>Agaricomycetes</taxon>
        <taxon>Agaricomycetidae</taxon>
        <taxon>Agaricales</taxon>
        <taxon>Agaricineae</taxon>
        <taxon>Nidulariaceae</taxon>
        <taxon>Crucibulum</taxon>
    </lineage>
</organism>
<evidence type="ECO:0000256" key="1">
    <source>
        <dbReference type="SAM" id="MobiDB-lite"/>
    </source>
</evidence>
<feature type="region of interest" description="Disordered" evidence="1">
    <location>
        <begin position="13"/>
        <end position="53"/>
    </location>
</feature>